<reference evidence="7 8" key="2">
    <citation type="journal article" date="2014" name="Curr. Biol.">
        <title>Symbiont-Supplemented Maternal Investment Underpinning Host's Ecological Adaptation.</title>
        <authorList>
            <person name="Kaiwa N."/>
            <person name="Hosokawa T."/>
            <person name="Nikoh N."/>
            <person name="Tanahashi M."/>
            <person name="Moriyama M."/>
            <person name="Meng X.Y."/>
            <person name="Maeda T."/>
            <person name="Yamaguchi K."/>
            <person name="Shigenobu S."/>
            <person name="Ito M."/>
            <person name="Fukatsu T."/>
        </authorList>
    </citation>
    <scope>NUCLEOTIDE SEQUENCE [LARGE SCALE GENOMIC DNA]</scope>
    <source>
        <strain evidence="7 8">UwTKB</strain>
    </source>
</reference>
<organism evidence="7 8">
    <name type="scientific">Candidatus Tachikawaea gelatinosa</name>
    <dbReference type="NCBI Taxonomy" id="1410383"/>
    <lineage>
        <taxon>Bacteria</taxon>
        <taxon>Pseudomonadati</taxon>
        <taxon>Pseudomonadota</taxon>
        <taxon>Gammaproteobacteria</taxon>
        <taxon>Enterobacterales</taxon>
        <taxon>Enterobacteriaceae</taxon>
        <taxon>Candidatus Tachikawaea</taxon>
    </lineage>
</organism>
<dbReference type="InterPro" id="IPR005996">
    <property type="entry name" value="Ribosomal_uL30_bac-type"/>
</dbReference>
<dbReference type="GO" id="GO:0022625">
    <property type="term" value="C:cytosolic large ribosomal subunit"/>
    <property type="evidence" value="ECO:0007669"/>
    <property type="project" value="TreeGrafter"/>
</dbReference>
<dbReference type="InterPro" id="IPR036919">
    <property type="entry name" value="Ribo_uL30_ferredoxin-like_sf"/>
</dbReference>
<keyword evidence="3 5" id="KW-0689">Ribosomal protein</keyword>
<evidence type="ECO:0000256" key="5">
    <source>
        <dbReference type="HAMAP-Rule" id="MF_01371"/>
    </source>
</evidence>
<dbReference type="PANTHER" id="PTHR15892:SF2">
    <property type="entry name" value="LARGE RIBOSOMAL SUBUNIT PROTEIN UL30M"/>
    <property type="match status" value="1"/>
</dbReference>
<dbReference type="Proteomes" id="UP000031627">
    <property type="component" value="Chromosome"/>
</dbReference>
<sequence>MKKIYITQIRSAIGILPQHKATLIGLGLRYIGHTVKRKDSIAIRGMIKKIIHLIQIKEEK</sequence>
<name>A0A090APY3_9ENTR</name>
<evidence type="ECO:0000256" key="2">
    <source>
        <dbReference type="ARBA" id="ARBA00011838"/>
    </source>
</evidence>
<dbReference type="PIRSF" id="PIRSF002211">
    <property type="entry name" value="Ribosomal_L30_bac-type"/>
    <property type="match status" value="1"/>
</dbReference>
<dbReference type="GO" id="GO:0006412">
    <property type="term" value="P:translation"/>
    <property type="evidence" value="ECO:0007669"/>
    <property type="project" value="UniProtKB-UniRule"/>
</dbReference>
<dbReference type="Gene3D" id="3.30.1390.20">
    <property type="entry name" value="Ribosomal protein L30, ferredoxin-like fold domain"/>
    <property type="match status" value="1"/>
</dbReference>
<dbReference type="AlphaFoldDB" id="A0A090APY3"/>
<dbReference type="HOGENOM" id="CLU_131047_1_4_6"/>
<keyword evidence="4 5" id="KW-0687">Ribonucleoprotein</keyword>
<dbReference type="OrthoDB" id="9812790at2"/>
<dbReference type="STRING" id="1410383.TGUWTKB_0980"/>
<dbReference type="GO" id="GO:0003735">
    <property type="term" value="F:structural constituent of ribosome"/>
    <property type="evidence" value="ECO:0007669"/>
    <property type="project" value="InterPro"/>
</dbReference>
<dbReference type="EMBL" id="AP014521">
    <property type="protein sequence ID" value="BAP58357.1"/>
    <property type="molecule type" value="Genomic_DNA"/>
</dbReference>
<proteinExistence type="inferred from homology"/>
<reference evidence="8" key="1">
    <citation type="submission" date="2013-11" db="EMBL/GenBank/DDBJ databases">
        <title>Symbiont-containing voluminous jelly as an extraordinary maternal gift for overwintering insect nymphs.</title>
        <authorList>
            <person name="Kaiwa N."/>
            <person name="Hosokawa T."/>
            <person name="Nikoh N."/>
            <person name="Meng X.Y."/>
            <person name="Tanahashi M."/>
            <person name="Moriyama M."/>
            <person name="Maeda T."/>
            <person name="Yamaguchi K."/>
            <person name="Shigenobu S."/>
            <person name="Ito M."/>
            <person name="Fukatsu T."/>
        </authorList>
    </citation>
    <scope>NUCLEOTIDE SEQUENCE [LARGE SCALE GENOMIC DNA]</scope>
    <source>
        <strain evidence="8">UwTKB</strain>
    </source>
</reference>
<dbReference type="InterPro" id="IPR016082">
    <property type="entry name" value="Ribosomal_uL30_ferredoxin-like"/>
</dbReference>
<evidence type="ECO:0000313" key="8">
    <source>
        <dbReference type="Proteomes" id="UP000031627"/>
    </source>
</evidence>
<evidence type="ECO:0000256" key="3">
    <source>
        <dbReference type="ARBA" id="ARBA00022980"/>
    </source>
</evidence>
<protein>
    <recommendedName>
        <fullName evidence="5">Large ribosomal subunit protein uL30</fullName>
    </recommendedName>
</protein>
<dbReference type="CDD" id="cd01658">
    <property type="entry name" value="Ribosomal_L30"/>
    <property type="match status" value="1"/>
</dbReference>
<dbReference type="NCBIfam" id="TIGR01308">
    <property type="entry name" value="rpmD_bact"/>
    <property type="match status" value="1"/>
</dbReference>
<evidence type="ECO:0000256" key="1">
    <source>
        <dbReference type="ARBA" id="ARBA00007594"/>
    </source>
</evidence>
<dbReference type="SUPFAM" id="SSF55129">
    <property type="entry name" value="Ribosomal protein L30p/L7e"/>
    <property type="match status" value="1"/>
</dbReference>
<gene>
    <name evidence="5 7" type="primary">rpmD</name>
    <name evidence="7" type="ORF">TGUWTKB_0980</name>
</gene>
<dbReference type="Pfam" id="PF00327">
    <property type="entry name" value="Ribosomal_L30"/>
    <property type="match status" value="1"/>
</dbReference>
<dbReference type="KEGG" id="sbw:TGUWTKB_0980"/>
<dbReference type="PANTHER" id="PTHR15892">
    <property type="entry name" value="MITOCHONDRIAL RIBOSOMAL PROTEIN L30"/>
    <property type="match status" value="1"/>
</dbReference>
<dbReference type="RefSeq" id="WP_041062437.1">
    <property type="nucleotide sequence ID" value="NZ_AP014521.1"/>
</dbReference>
<feature type="domain" description="Large ribosomal subunit protein uL30-like ferredoxin-like fold" evidence="6">
    <location>
        <begin position="5"/>
        <end position="54"/>
    </location>
</feature>
<keyword evidence="8" id="KW-1185">Reference proteome</keyword>
<comment type="similarity">
    <text evidence="1 5">Belongs to the universal ribosomal protein uL30 family.</text>
</comment>
<evidence type="ECO:0000259" key="6">
    <source>
        <dbReference type="Pfam" id="PF00327"/>
    </source>
</evidence>
<evidence type="ECO:0000256" key="4">
    <source>
        <dbReference type="ARBA" id="ARBA00023274"/>
    </source>
</evidence>
<evidence type="ECO:0000313" key="7">
    <source>
        <dbReference type="EMBL" id="BAP58357.1"/>
    </source>
</evidence>
<dbReference type="HAMAP" id="MF_01371_B">
    <property type="entry name" value="Ribosomal_uL30_B"/>
    <property type="match status" value="1"/>
</dbReference>
<comment type="subunit">
    <text evidence="2 5">Part of the 50S ribosomal subunit.</text>
</comment>
<accession>A0A090APY3</accession>